<keyword evidence="7" id="KW-1185">Reference proteome</keyword>
<gene>
    <name evidence="8" type="primary">LOC114247546</name>
</gene>
<evidence type="ECO:0000256" key="1">
    <source>
        <dbReference type="ARBA" id="ARBA00004613"/>
    </source>
</evidence>
<dbReference type="RefSeq" id="XP_028036343.1">
    <property type="nucleotide sequence ID" value="XM_028180542.1"/>
</dbReference>
<dbReference type="GO" id="GO:0007160">
    <property type="term" value="P:cell-matrix adhesion"/>
    <property type="evidence" value="ECO:0007669"/>
    <property type="project" value="TreeGrafter"/>
</dbReference>
<dbReference type="GO" id="GO:0005604">
    <property type="term" value="C:basement membrane"/>
    <property type="evidence" value="ECO:0007669"/>
    <property type="project" value="TreeGrafter"/>
</dbReference>
<comment type="caution">
    <text evidence="5">Lacks conserved residue(s) required for the propagation of feature annotation.</text>
</comment>
<evidence type="ECO:0000256" key="5">
    <source>
        <dbReference type="PROSITE-ProRule" id="PRU00500"/>
    </source>
</evidence>
<dbReference type="SMART" id="SM00211">
    <property type="entry name" value="TY"/>
    <property type="match status" value="3"/>
</dbReference>
<feature type="domain" description="Thyroglobulin type-1" evidence="6">
    <location>
        <begin position="145"/>
        <end position="205"/>
    </location>
</feature>
<feature type="domain" description="Thyroglobulin type-1" evidence="6">
    <location>
        <begin position="90"/>
        <end position="143"/>
    </location>
</feature>
<evidence type="ECO:0000256" key="4">
    <source>
        <dbReference type="ARBA" id="ARBA00023157"/>
    </source>
</evidence>
<protein>
    <submittedName>
        <fullName evidence="8">Thyroglobulin-like</fullName>
    </submittedName>
</protein>
<dbReference type="SUPFAM" id="SSF57610">
    <property type="entry name" value="Thyroglobulin type-1 domain"/>
    <property type="match status" value="4"/>
</dbReference>
<dbReference type="InterPro" id="IPR036857">
    <property type="entry name" value="Thyroglobulin_1_sf"/>
</dbReference>
<keyword evidence="2" id="KW-0964">Secreted</keyword>
<feature type="disulfide bond" evidence="5">
    <location>
        <begin position="145"/>
        <end position="164"/>
    </location>
</feature>
<dbReference type="PROSITE" id="PS51162">
    <property type="entry name" value="THYROGLOBULIN_1_2"/>
    <property type="match status" value="2"/>
</dbReference>
<dbReference type="OrthoDB" id="6409105at2759"/>
<proteinExistence type="predicted"/>
<evidence type="ECO:0000256" key="2">
    <source>
        <dbReference type="ARBA" id="ARBA00022525"/>
    </source>
</evidence>
<evidence type="ECO:0000313" key="8">
    <source>
        <dbReference type="RefSeq" id="XP_028036343.1"/>
    </source>
</evidence>
<dbReference type="PANTHER" id="PTHR12352">
    <property type="entry name" value="SECRETED MODULAR CALCIUM-BINDING PROTEIN"/>
    <property type="match status" value="1"/>
</dbReference>
<evidence type="ECO:0000259" key="6">
    <source>
        <dbReference type="PROSITE" id="PS51162"/>
    </source>
</evidence>
<dbReference type="KEGG" id="bman:114247546"/>
<dbReference type="Pfam" id="PF00086">
    <property type="entry name" value="Thyroglobulin_1"/>
    <property type="match status" value="2"/>
</dbReference>
<accession>A0A6J2K3W4</accession>
<keyword evidence="3" id="KW-0677">Repeat</keyword>
<reference evidence="8" key="1">
    <citation type="submission" date="2025-08" db="UniProtKB">
        <authorList>
            <consortium name="RefSeq"/>
        </authorList>
    </citation>
    <scope>IDENTIFICATION</scope>
    <source>
        <tissue evidence="8">Silk gland</tissue>
    </source>
</reference>
<dbReference type="Gene3D" id="4.10.800.10">
    <property type="entry name" value="Thyroglobulin type-1"/>
    <property type="match status" value="2"/>
</dbReference>
<dbReference type="InterPro" id="IPR051950">
    <property type="entry name" value="Dev_reg/Prot_inhib"/>
</dbReference>
<dbReference type="AlphaFoldDB" id="A0A6J2K3W4"/>
<dbReference type="PANTHER" id="PTHR12352:SF3">
    <property type="entry name" value="NIDOGEN-2"/>
    <property type="match status" value="1"/>
</dbReference>
<evidence type="ECO:0000256" key="3">
    <source>
        <dbReference type="ARBA" id="ARBA00022737"/>
    </source>
</evidence>
<evidence type="ECO:0000313" key="7">
    <source>
        <dbReference type="Proteomes" id="UP000504629"/>
    </source>
</evidence>
<organism evidence="7 8">
    <name type="scientific">Bombyx mandarina</name>
    <name type="common">Wild silk moth</name>
    <name type="synonym">Wild silkworm</name>
    <dbReference type="NCBI Taxonomy" id="7092"/>
    <lineage>
        <taxon>Eukaryota</taxon>
        <taxon>Metazoa</taxon>
        <taxon>Ecdysozoa</taxon>
        <taxon>Arthropoda</taxon>
        <taxon>Hexapoda</taxon>
        <taxon>Insecta</taxon>
        <taxon>Pterygota</taxon>
        <taxon>Neoptera</taxon>
        <taxon>Endopterygota</taxon>
        <taxon>Lepidoptera</taxon>
        <taxon>Glossata</taxon>
        <taxon>Ditrysia</taxon>
        <taxon>Bombycoidea</taxon>
        <taxon>Bombycidae</taxon>
        <taxon>Bombycinae</taxon>
        <taxon>Bombyx</taxon>
    </lineage>
</organism>
<dbReference type="InterPro" id="IPR000716">
    <property type="entry name" value="Thyroglobulin_1"/>
</dbReference>
<dbReference type="GO" id="GO:0005615">
    <property type="term" value="C:extracellular space"/>
    <property type="evidence" value="ECO:0007669"/>
    <property type="project" value="TreeGrafter"/>
</dbReference>
<dbReference type="Proteomes" id="UP000504629">
    <property type="component" value="Unplaced"/>
</dbReference>
<dbReference type="GeneID" id="114247546"/>
<name>A0A6J2K3W4_BOMMA</name>
<comment type="subcellular location">
    <subcellularLocation>
        <location evidence="1">Secreted</location>
    </subcellularLocation>
</comment>
<sequence>MINGGTNKCIFFLLFKMYFINTHLSRIWIVLALCFYWFCVVNSQCQVAQTCVHDATVSDCLAGEVLAPNVHIFNCCPACRLPGPTDPGDGTECKPPSSCLPDGSFGPVQCKGDMFTGRCFCSDKDGNRIFGQMWRNEASDMSCACSRRRAEIEASGRKFVTLHCTGNGDYEPLQCDDGLCWCANVKTGQPTVTPVPQEDMKRLPCYSAGVAGEQYLRRCESLVQSMATINQEQAEHGTKFFGNPTTFCAYDGSYGPFQIRNGVAYCIGRDGEILGSWQVISSEMSRMNCNCARDTMIYFPERGMTVTEICLANGNYQPHQNVGDVYYCVDTDGYPIEFLDEWPSDRCASYA</sequence>
<keyword evidence="4 5" id="KW-1015">Disulfide bond</keyword>